<name>A7ENY3_SCLS1</name>
<accession>A7ENY3</accession>
<dbReference type="AlphaFoldDB" id="A7ENY3"/>
<protein>
    <submittedName>
        <fullName evidence="2">Uncharacterized protein</fullName>
    </submittedName>
</protein>
<evidence type="ECO:0000313" key="2">
    <source>
        <dbReference type="EMBL" id="EDO04549.1"/>
    </source>
</evidence>
<feature type="region of interest" description="Disordered" evidence="1">
    <location>
        <begin position="23"/>
        <end position="46"/>
    </location>
</feature>
<dbReference type="GeneID" id="5487669"/>
<dbReference type="InParanoid" id="A7ENY3"/>
<reference evidence="3" key="1">
    <citation type="journal article" date="2011" name="PLoS Genet.">
        <title>Genomic analysis of the necrotrophic fungal pathogens Sclerotinia sclerotiorum and Botrytis cinerea.</title>
        <authorList>
            <person name="Amselem J."/>
            <person name="Cuomo C.A."/>
            <person name="van Kan J.A."/>
            <person name="Viaud M."/>
            <person name="Benito E.P."/>
            <person name="Couloux A."/>
            <person name="Coutinho P.M."/>
            <person name="de Vries R.P."/>
            <person name="Dyer P.S."/>
            <person name="Fillinger S."/>
            <person name="Fournier E."/>
            <person name="Gout L."/>
            <person name="Hahn M."/>
            <person name="Kohn L."/>
            <person name="Lapalu N."/>
            <person name="Plummer K.M."/>
            <person name="Pradier J.M."/>
            <person name="Quevillon E."/>
            <person name="Sharon A."/>
            <person name="Simon A."/>
            <person name="ten Have A."/>
            <person name="Tudzynski B."/>
            <person name="Tudzynski P."/>
            <person name="Wincker P."/>
            <person name="Andrew M."/>
            <person name="Anthouard V."/>
            <person name="Beever R.E."/>
            <person name="Beffa R."/>
            <person name="Benoit I."/>
            <person name="Bouzid O."/>
            <person name="Brault B."/>
            <person name="Chen Z."/>
            <person name="Choquer M."/>
            <person name="Collemare J."/>
            <person name="Cotton P."/>
            <person name="Danchin E.G."/>
            <person name="Da Silva C."/>
            <person name="Gautier A."/>
            <person name="Giraud C."/>
            <person name="Giraud T."/>
            <person name="Gonzalez C."/>
            <person name="Grossetete S."/>
            <person name="Guldener U."/>
            <person name="Henrissat B."/>
            <person name="Howlett B.J."/>
            <person name="Kodira C."/>
            <person name="Kretschmer M."/>
            <person name="Lappartient A."/>
            <person name="Leroch M."/>
            <person name="Levis C."/>
            <person name="Mauceli E."/>
            <person name="Neuveglise C."/>
            <person name="Oeser B."/>
            <person name="Pearson M."/>
            <person name="Poulain J."/>
            <person name="Poussereau N."/>
            <person name="Quesneville H."/>
            <person name="Rascle C."/>
            <person name="Schumacher J."/>
            <person name="Segurens B."/>
            <person name="Sexton A."/>
            <person name="Silva E."/>
            <person name="Sirven C."/>
            <person name="Soanes D.M."/>
            <person name="Talbot N.J."/>
            <person name="Templeton M."/>
            <person name="Yandava C."/>
            <person name="Yarden O."/>
            <person name="Zeng Q."/>
            <person name="Rollins J.A."/>
            <person name="Lebrun M.H."/>
            <person name="Dickman M."/>
        </authorList>
    </citation>
    <scope>NUCLEOTIDE SEQUENCE [LARGE SCALE GENOMIC DNA]</scope>
    <source>
        <strain evidence="3">ATCC 18683 / 1980 / Ss-1</strain>
    </source>
</reference>
<evidence type="ECO:0000313" key="3">
    <source>
        <dbReference type="Proteomes" id="UP000001312"/>
    </source>
</evidence>
<dbReference type="EMBL" id="CH476629">
    <property type="protein sequence ID" value="EDO04549.1"/>
    <property type="molecule type" value="Genomic_DNA"/>
</dbReference>
<keyword evidence="3" id="KW-1185">Reference proteome</keyword>
<proteinExistence type="predicted"/>
<sequence length="46" mass="5610">MTMVRIGVAHNIFELSCVHRREREEVKKKKTAPKKERAKKNWREME</sequence>
<dbReference type="Proteomes" id="UP000001312">
    <property type="component" value="Unassembled WGS sequence"/>
</dbReference>
<dbReference type="KEGG" id="ssl:SS1G_07032"/>
<dbReference type="HOGENOM" id="CLU_3191602_0_0_1"/>
<dbReference type="RefSeq" id="XP_001591586.1">
    <property type="nucleotide sequence ID" value="XM_001591536.1"/>
</dbReference>
<evidence type="ECO:0000256" key="1">
    <source>
        <dbReference type="SAM" id="MobiDB-lite"/>
    </source>
</evidence>
<organism evidence="2 3">
    <name type="scientific">Sclerotinia sclerotiorum (strain ATCC 18683 / 1980 / Ss-1)</name>
    <name type="common">White mold</name>
    <name type="synonym">Whetzelinia sclerotiorum</name>
    <dbReference type="NCBI Taxonomy" id="665079"/>
    <lineage>
        <taxon>Eukaryota</taxon>
        <taxon>Fungi</taxon>
        <taxon>Dikarya</taxon>
        <taxon>Ascomycota</taxon>
        <taxon>Pezizomycotina</taxon>
        <taxon>Leotiomycetes</taxon>
        <taxon>Helotiales</taxon>
        <taxon>Sclerotiniaceae</taxon>
        <taxon>Sclerotinia</taxon>
    </lineage>
</organism>
<gene>
    <name evidence="2" type="ORF">SS1G_07032</name>
</gene>